<protein>
    <submittedName>
        <fullName evidence="1">Uncharacterized protein</fullName>
    </submittedName>
</protein>
<organism evidence="1 2">
    <name type="scientific">Streptococcus canis</name>
    <dbReference type="NCBI Taxonomy" id="1329"/>
    <lineage>
        <taxon>Bacteria</taxon>
        <taxon>Bacillati</taxon>
        <taxon>Bacillota</taxon>
        <taxon>Bacilli</taxon>
        <taxon>Lactobacillales</taxon>
        <taxon>Streptococcaceae</taxon>
        <taxon>Streptococcus</taxon>
    </lineage>
</organism>
<dbReference type="PIRSF" id="PIRSF034934">
    <property type="entry name" value="AbiF_AbiD"/>
    <property type="match status" value="1"/>
</dbReference>
<dbReference type="AlphaFoldDB" id="A0A3P5Y1S4"/>
<evidence type="ECO:0000313" key="2">
    <source>
        <dbReference type="Proteomes" id="UP000280759"/>
    </source>
</evidence>
<dbReference type="EMBL" id="UXEP01000003">
    <property type="protein sequence ID" value="VDC41853.1"/>
    <property type="molecule type" value="Genomic_DNA"/>
</dbReference>
<name>A0A3P5Y1S4_STRCB</name>
<gene>
    <name evidence="1" type="ORF">FMV2238Y02_02920</name>
</gene>
<sequence length="317" mass="37732">MKIPEALEWEEQLKLFEQRGMDVQDAAQNQTKLEHISYYRMKEFARPLAKINKVDGEVRIMYQGITFKQVLTRYYQDKNLRINLLHAIEKIEVSLKTKVSYILGRNYGAFGYLDFSNWTNRTKFKKFEVEKRQYYFKNSLLKSIERSRNSELKNNYNFNEDGFPSVWIAIDMLMFGELVSIIELMSKNNRKELADFYECSVKELSSWIKCLNFIRNVCAHNSNILDIQLQTTPVKRNEWDEFIYFISDGEESRQTNRLSIVLFIIIELVTKINPKYKWKNITSNIRTIVNSNPQNAHLLGFKNETSVNEMVKYFKKH</sequence>
<keyword evidence="2" id="KW-1185">Reference proteome</keyword>
<dbReference type="InterPro" id="IPR011664">
    <property type="entry name" value="Abi_system_AbiD/AbiF-like"/>
</dbReference>
<dbReference type="Proteomes" id="UP000280759">
    <property type="component" value="Unassembled WGS sequence"/>
</dbReference>
<evidence type="ECO:0000313" key="1">
    <source>
        <dbReference type="EMBL" id="VDC41853.1"/>
    </source>
</evidence>
<proteinExistence type="predicted"/>
<dbReference type="RefSeq" id="WP_125073769.1">
    <property type="nucleotide sequence ID" value="NZ_BLRR01000054.1"/>
</dbReference>
<dbReference type="Pfam" id="PF07751">
    <property type="entry name" value="Abi_2"/>
    <property type="match status" value="1"/>
</dbReference>
<dbReference type="InterPro" id="IPR017034">
    <property type="entry name" value="Abi_system_AbiD/AbiF"/>
</dbReference>
<reference evidence="1 2" key="1">
    <citation type="submission" date="2018-10" db="EMBL/GenBank/DDBJ databases">
        <authorList>
            <consortium name="Molecular Microbiology and Infection Unit (UMMI)"/>
            <person name="Machado M."/>
        </authorList>
    </citation>
    <scope>NUCLEOTIDE SEQUENCE [LARGE SCALE GENOMIC DNA]</scope>
    <source>
        <strain evidence="1">FMV2238.02</strain>
    </source>
</reference>
<accession>A0A3P5Y1S4</accession>